<dbReference type="OrthoDB" id="10427480at2759"/>
<evidence type="ECO:0000313" key="1">
    <source>
        <dbReference type="EMBL" id="RNA24449.1"/>
    </source>
</evidence>
<evidence type="ECO:0000313" key="2">
    <source>
        <dbReference type="Proteomes" id="UP000276133"/>
    </source>
</evidence>
<organism evidence="1 2">
    <name type="scientific">Brachionus plicatilis</name>
    <name type="common">Marine rotifer</name>
    <name type="synonym">Brachionus muelleri</name>
    <dbReference type="NCBI Taxonomy" id="10195"/>
    <lineage>
        <taxon>Eukaryota</taxon>
        <taxon>Metazoa</taxon>
        <taxon>Spiralia</taxon>
        <taxon>Gnathifera</taxon>
        <taxon>Rotifera</taxon>
        <taxon>Eurotatoria</taxon>
        <taxon>Monogononta</taxon>
        <taxon>Pseudotrocha</taxon>
        <taxon>Ploima</taxon>
        <taxon>Brachionidae</taxon>
        <taxon>Brachionus</taxon>
    </lineage>
</organism>
<dbReference type="AlphaFoldDB" id="A0A3M7RLV4"/>
<proteinExistence type="predicted"/>
<keyword evidence="2" id="KW-1185">Reference proteome</keyword>
<feature type="non-terminal residue" evidence="1">
    <location>
        <position position="1"/>
    </location>
</feature>
<gene>
    <name evidence="1" type="ORF">BpHYR1_051874</name>
</gene>
<accession>A0A3M7RLV4</accession>
<dbReference type="EMBL" id="REGN01003114">
    <property type="protein sequence ID" value="RNA24449.1"/>
    <property type="molecule type" value="Genomic_DNA"/>
</dbReference>
<name>A0A3M7RLV4_BRAPC</name>
<comment type="caution">
    <text evidence="1">The sequence shown here is derived from an EMBL/GenBank/DDBJ whole genome shotgun (WGS) entry which is preliminary data.</text>
</comment>
<sequence length="114" mass="13025">AFIITINALPSVYDLKAEQKNLRNFQQFVIHFISPTNFVNHYAEWSLITHAGHDLYGDEFDTLFDLLSLNSGDKINQAVNILNDLLNEISALPGDYDDQYHTLVMEAVEKIKLL</sequence>
<dbReference type="Proteomes" id="UP000276133">
    <property type="component" value="Unassembled WGS sequence"/>
</dbReference>
<protein>
    <submittedName>
        <fullName evidence="1">Uncharacterized protein</fullName>
    </submittedName>
</protein>
<reference evidence="1 2" key="1">
    <citation type="journal article" date="2018" name="Sci. Rep.">
        <title>Genomic signatures of local adaptation to the degree of environmental predictability in rotifers.</title>
        <authorList>
            <person name="Franch-Gras L."/>
            <person name="Hahn C."/>
            <person name="Garcia-Roger E.M."/>
            <person name="Carmona M.J."/>
            <person name="Serra M."/>
            <person name="Gomez A."/>
        </authorList>
    </citation>
    <scope>NUCLEOTIDE SEQUENCE [LARGE SCALE GENOMIC DNA]</scope>
    <source>
        <strain evidence="1">HYR1</strain>
    </source>
</reference>